<keyword evidence="1" id="KW-1185">Reference proteome</keyword>
<dbReference type="WBParaSite" id="nRc.2.0.1.t05071-RA">
    <property type="protein sequence ID" value="nRc.2.0.1.t05071-RA"/>
    <property type="gene ID" value="nRc.2.0.1.g05071"/>
</dbReference>
<evidence type="ECO:0000313" key="1">
    <source>
        <dbReference type="Proteomes" id="UP000887565"/>
    </source>
</evidence>
<protein>
    <submittedName>
        <fullName evidence="2">Uncharacterized protein</fullName>
    </submittedName>
</protein>
<dbReference type="AlphaFoldDB" id="A0A915HU50"/>
<accession>A0A915HU50</accession>
<dbReference type="Proteomes" id="UP000887565">
    <property type="component" value="Unplaced"/>
</dbReference>
<sequence>WDWGRVPSKLLILRPGFVFARFKSGFRKFGTYEVKETSVLEHFHHLSRILLNTIQRKQRARRENISPISTESKDERCFNSWLIE</sequence>
<proteinExistence type="predicted"/>
<evidence type="ECO:0000313" key="2">
    <source>
        <dbReference type="WBParaSite" id="nRc.2.0.1.t05071-RA"/>
    </source>
</evidence>
<reference evidence="2" key="1">
    <citation type="submission" date="2022-11" db="UniProtKB">
        <authorList>
            <consortium name="WormBaseParasite"/>
        </authorList>
    </citation>
    <scope>IDENTIFICATION</scope>
</reference>
<name>A0A915HU50_ROMCU</name>
<organism evidence="1 2">
    <name type="scientific">Romanomermis culicivorax</name>
    <name type="common">Nematode worm</name>
    <dbReference type="NCBI Taxonomy" id="13658"/>
    <lineage>
        <taxon>Eukaryota</taxon>
        <taxon>Metazoa</taxon>
        <taxon>Ecdysozoa</taxon>
        <taxon>Nematoda</taxon>
        <taxon>Enoplea</taxon>
        <taxon>Dorylaimia</taxon>
        <taxon>Mermithida</taxon>
        <taxon>Mermithoidea</taxon>
        <taxon>Mermithidae</taxon>
        <taxon>Romanomermis</taxon>
    </lineage>
</organism>